<sequence length="130" mass="13831">MASPLVRVVLCSNLIAITHTGIRYQYVAGGIDQFSDALWLIVREFDSGGLGLGSNLASELCKVQLGSVLSSFSIRSCYQILSVDFIDGHGDDGTYGCLLKLLLSSLPAAAPSARAVSRTLQCVIVLLIRV</sequence>
<dbReference type="AlphaFoldDB" id="A0A9P9E1F0"/>
<keyword evidence="2" id="KW-1185">Reference proteome</keyword>
<gene>
    <name evidence="1" type="ORF">B0J11DRAFT_523208</name>
</gene>
<proteinExistence type="predicted"/>
<evidence type="ECO:0000313" key="1">
    <source>
        <dbReference type="EMBL" id="KAH7130464.1"/>
    </source>
</evidence>
<accession>A0A9P9E1F0</accession>
<reference evidence="1" key="1">
    <citation type="journal article" date="2021" name="Nat. Commun.">
        <title>Genetic determinants of endophytism in the Arabidopsis root mycobiome.</title>
        <authorList>
            <person name="Mesny F."/>
            <person name="Miyauchi S."/>
            <person name="Thiergart T."/>
            <person name="Pickel B."/>
            <person name="Atanasova L."/>
            <person name="Karlsson M."/>
            <person name="Huettel B."/>
            <person name="Barry K.W."/>
            <person name="Haridas S."/>
            <person name="Chen C."/>
            <person name="Bauer D."/>
            <person name="Andreopoulos W."/>
            <person name="Pangilinan J."/>
            <person name="LaButti K."/>
            <person name="Riley R."/>
            <person name="Lipzen A."/>
            <person name="Clum A."/>
            <person name="Drula E."/>
            <person name="Henrissat B."/>
            <person name="Kohler A."/>
            <person name="Grigoriev I.V."/>
            <person name="Martin F.M."/>
            <person name="Hacquard S."/>
        </authorList>
    </citation>
    <scope>NUCLEOTIDE SEQUENCE</scope>
    <source>
        <strain evidence="1">MPI-CAGE-CH-0243</strain>
    </source>
</reference>
<dbReference type="EMBL" id="JAGMWT010000004">
    <property type="protein sequence ID" value="KAH7130464.1"/>
    <property type="molecule type" value="Genomic_DNA"/>
</dbReference>
<protein>
    <submittedName>
        <fullName evidence="1">Uncharacterized protein</fullName>
    </submittedName>
</protein>
<evidence type="ECO:0000313" key="2">
    <source>
        <dbReference type="Proteomes" id="UP000700596"/>
    </source>
</evidence>
<name>A0A9P9E1F0_9PLEO</name>
<dbReference type="Proteomes" id="UP000700596">
    <property type="component" value="Unassembled WGS sequence"/>
</dbReference>
<organism evidence="1 2">
    <name type="scientific">Dendryphion nanum</name>
    <dbReference type="NCBI Taxonomy" id="256645"/>
    <lineage>
        <taxon>Eukaryota</taxon>
        <taxon>Fungi</taxon>
        <taxon>Dikarya</taxon>
        <taxon>Ascomycota</taxon>
        <taxon>Pezizomycotina</taxon>
        <taxon>Dothideomycetes</taxon>
        <taxon>Pleosporomycetidae</taxon>
        <taxon>Pleosporales</taxon>
        <taxon>Torulaceae</taxon>
        <taxon>Dendryphion</taxon>
    </lineage>
</organism>
<comment type="caution">
    <text evidence="1">The sequence shown here is derived from an EMBL/GenBank/DDBJ whole genome shotgun (WGS) entry which is preliminary data.</text>
</comment>